<evidence type="ECO:0000256" key="1">
    <source>
        <dbReference type="ARBA" id="ARBA00001947"/>
    </source>
</evidence>
<dbReference type="AlphaFoldDB" id="A0A1Q8YCH5"/>
<sequence>MIHSVLIRGQSLLATSANTLAKYPKHLTAVVTATLLAGGGGAWALASLGPDVSELPVQMVLEAVQPQQPLAESETDQSTAVLNLYRSDITRSTDTTDTLLKRMGVNDPQAAQFLRTQPLARQALLSRSGRHVTIETLDNHQLSKLSVRWSPDDGPEFNRMVVQRDAQGFTAHLESAPLVATARLASGTIQSSLFAATDDAGLHDSVATQLAELFSGDIDFRRSLRKGDRFNVVYEVLEGDGERLRTGRVLSAEFVNAGKVFQAMWFQPPGTNSAGQANAGAYYTLDGQSLRRAFLSAPVAFSRVSSGFSERFHPILKQWSKHLGTDFAAPTGTPARTVGDGVVAFSGVQNGYGNVVFVQHRNNTETVYAHLSRLMVKRGDNVTQGQTIGLVGSTGWATGPHLHFEVRVNGVQHDPMKMAQKSETVPVSAAVLPVFKQAASEARVGLHAAASLQPTRFE</sequence>
<dbReference type="InterPro" id="IPR016047">
    <property type="entry name" value="M23ase_b-sheet_dom"/>
</dbReference>
<comment type="cofactor">
    <cofactor evidence="1">
        <name>Zn(2+)</name>
        <dbReference type="ChEBI" id="CHEBI:29105"/>
    </cofactor>
</comment>
<protein>
    <submittedName>
        <fullName evidence="10">Peptidase M23 family protein</fullName>
    </submittedName>
</protein>
<dbReference type="RefSeq" id="WP_075586337.1">
    <property type="nucleotide sequence ID" value="NZ_MSYM01000013.1"/>
</dbReference>
<dbReference type="InterPro" id="IPR045834">
    <property type="entry name" value="Csd3_N2"/>
</dbReference>
<dbReference type="GO" id="GO:0030313">
    <property type="term" value="C:cell envelope"/>
    <property type="evidence" value="ECO:0007669"/>
    <property type="project" value="UniProtKB-SubCell"/>
</dbReference>
<keyword evidence="5" id="KW-0378">Hydrolase</keyword>
<evidence type="ECO:0000256" key="4">
    <source>
        <dbReference type="ARBA" id="ARBA00022723"/>
    </source>
</evidence>
<evidence type="ECO:0000256" key="7">
    <source>
        <dbReference type="ARBA" id="ARBA00023049"/>
    </source>
</evidence>
<evidence type="ECO:0000256" key="2">
    <source>
        <dbReference type="ARBA" id="ARBA00004196"/>
    </source>
</evidence>
<keyword evidence="6" id="KW-0862">Zinc</keyword>
<dbReference type="PANTHER" id="PTHR21666">
    <property type="entry name" value="PEPTIDASE-RELATED"/>
    <property type="match status" value="1"/>
</dbReference>
<comment type="subcellular location">
    <subcellularLocation>
        <location evidence="2">Cell envelope</location>
    </subcellularLocation>
</comment>
<dbReference type="InterPro" id="IPR050570">
    <property type="entry name" value="Cell_wall_metabolism_enzyme"/>
</dbReference>
<evidence type="ECO:0000256" key="6">
    <source>
        <dbReference type="ARBA" id="ARBA00022833"/>
    </source>
</evidence>
<keyword evidence="7" id="KW-0482">Metalloprotease</keyword>
<dbReference type="SUPFAM" id="SSF51261">
    <property type="entry name" value="Duplicated hybrid motif"/>
    <property type="match status" value="1"/>
</dbReference>
<dbReference type="InterPro" id="IPR011055">
    <property type="entry name" value="Dup_hybrid_motif"/>
</dbReference>
<evidence type="ECO:0000256" key="5">
    <source>
        <dbReference type="ARBA" id="ARBA00022801"/>
    </source>
</evidence>
<accession>A0A1Q8YCH5</accession>
<dbReference type="EMBL" id="MSYM01000013">
    <property type="protein sequence ID" value="OLP05744.1"/>
    <property type="molecule type" value="Genomic_DNA"/>
</dbReference>
<evidence type="ECO:0000256" key="3">
    <source>
        <dbReference type="ARBA" id="ARBA00022670"/>
    </source>
</evidence>
<evidence type="ECO:0000313" key="11">
    <source>
        <dbReference type="Proteomes" id="UP000185911"/>
    </source>
</evidence>
<proteinExistence type="predicted"/>
<keyword evidence="4" id="KW-0479">Metal-binding</keyword>
<comment type="caution">
    <text evidence="10">The sequence shown here is derived from an EMBL/GenBank/DDBJ whole genome shotgun (WGS) entry which is preliminary data.</text>
</comment>
<feature type="domain" description="Csd3-like second N-terminal" evidence="9">
    <location>
        <begin position="184"/>
        <end position="309"/>
    </location>
</feature>
<dbReference type="GO" id="GO:0004222">
    <property type="term" value="F:metalloendopeptidase activity"/>
    <property type="evidence" value="ECO:0007669"/>
    <property type="project" value="TreeGrafter"/>
</dbReference>
<evidence type="ECO:0000313" key="10">
    <source>
        <dbReference type="EMBL" id="OLP05744.1"/>
    </source>
</evidence>
<reference evidence="10 11" key="1">
    <citation type="submission" date="2017-01" db="EMBL/GenBank/DDBJ databases">
        <title>Genome sequence of Rhodoferax antarcticus ANT.BR, a psychrophilic purple nonsulfur bacterium from an Antarctic microbial mat.</title>
        <authorList>
            <person name="Baker J."/>
            <person name="Riester C."/>
            <person name="Skinner B."/>
            <person name="Newell A."/>
            <person name="Swingley W."/>
            <person name="Madigan M."/>
            <person name="Jung D."/>
            <person name="Asao M."/>
            <person name="Chen M."/>
            <person name="Loughlin P."/>
            <person name="Pan H."/>
            <person name="Lin S."/>
            <person name="Li N."/>
            <person name="Shaw J."/>
            <person name="Prado M."/>
            <person name="Sherman C."/>
            <person name="Li X."/>
            <person name="Tang J."/>
            <person name="Blankenship R."/>
            <person name="Zhao T."/>
            <person name="Touchman J."/>
            <person name="Sattley M."/>
        </authorList>
    </citation>
    <scope>NUCLEOTIDE SEQUENCE [LARGE SCALE GENOMIC DNA]</scope>
    <source>
        <strain evidence="10 11">ANT.BR</strain>
    </source>
</reference>
<dbReference type="Gene3D" id="2.70.70.10">
    <property type="entry name" value="Glucose Permease (Domain IIA)"/>
    <property type="match status" value="1"/>
</dbReference>
<dbReference type="GO" id="GO:0046872">
    <property type="term" value="F:metal ion binding"/>
    <property type="evidence" value="ECO:0007669"/>
    <property type="project" value="UniProtKB-KW"/>
</dbReference>
<evidence type="ECO:0000259" key="9">
    <source>
        <dbReference type="Pfam" id="PF19425"/>
    </source>
</evidence>
<dbReference type="Pfam" id="PF19425">
    <property type="entry name" value="Csd3_N2"/>
    <property type="match status" value="1"/>
</dbReference>
<dbReference type="GO" id="GO:0006508">
    <property type="term" value="P:proteolysis"/>
    <property type="evidence" value="ECO:0007669"/>
    <property type="project" value="UniProtKB-KW"/>
</dbReference>
<organism evidence="10 11">
    <name type="scientific">Rhodoferax antarcticus ANT.BR</name>
    <dbReference type="NCBI Taxonomy" id="1111071"/>
    <lineage>
        <taxon>Bacteria</taxon>
        <taxon>Pseudomonadati</taxon>
        <taxon>Pseudomonadota</taxon>
        <taxon>Betaproteobacteria</taxon>
        <taxon>Burkholderiales</taxon>
        <taxon>Comamonadaceae</taxon>
        <taxon>Rhodoferax</taxon>
    </lineage>
</organism>
<dbReference type="CDD" id="cd12797">
    <property type="entry name" value="M23_peptidase"/>
    <property type="match status" value="1"/>
</dbReference>
<dbReference type="Pfam" id="PF01551">
    <property type="entry name" value="Peptidase_M23"/>
    <property type="match status" value="1"/>
</dbReference>
<keyword evidence="3" id="KW-0645">Protease</keyword>
<name>A0A1Q8YCH5_9BURK</name>
<evidence type="ECO:0000259" key="8">
    <source>
        <dbReference type="Pfam" id="PF01551"/>
    </source>
</evidence>
<dbReference type="STRING" id="81479.RA876_04210"/>
<dbReference type="Proteomes" id="UP000185911">
    <property type="component" value="Unassembled WGS sequence"/>
</dbReference>
<feature type="domain" description="M23ase beta-sheet core" evidence="8">
    <location>
        <begin position="321"/>
        <end position="415"/>
    </location>
</feature>
<dbReference type="Gene3D" id="3.10.450.350">
    <property type="match status" value="2"/>
</dbReference>
<keyword evidence="11" id="KW-1185">Reference proteome</keyword>
<gene>
    <name evidence="10" type="ORF">BLL52_1970</name>
</gene>
<dbReference type="PANTHER" id="PTHR21666:SF288">
    <property type="entry name" value="CELL DIVISION PROTEIN YTFB"/>
    <property type="match status" value="1"/>
</dbReference>